<evidence type="ECO:0000313" key="2">
    <source>
        <dbReference type="EMBL" id="MFB9677537.1"/>
    </source>
</evidence>
<dbReference type="RefSeq" id="WP_344748837.1">
    <property type="nucleotide sequence ID" value="NZ_BAAAWW010000171.1"/>
</dbReference>
<dbReference type="GO" id="GO:0004519">
    <property type="term" value="F:endonuclease activity"/>
    <property type="evidence" value="ECO:0007669"/>
    <property type="project" value="UniProtKB-KW"/>
</dbReference>
<accession>A0ABV5TES9</accession>
<evidence type="ECO:0000259" key="1">
    <source>
        <dbReference type="SMART" id="SM00507"/>
    </source>
</evidence>
<evidence type="ECO:0000313" key="3">
    <source>
        <dbReference type="Proteomes" id="UP001589610"/>
    </source>
</evidence>
<dbReference type="SMART" id="SM00507">
    <property type="entry name" value="HNHc"/>
    <property type="match status" value="1"/>
</dbReference>
<keyword evidence="2" id="KW-0540">Nuclease</keyword>
<keyword evidence="2" id="KW-0378">Hydrolase</keyword>
<name>A0ABV5TES9_9ACTN</name>
<proteinExistence type="predicted"/>
<dbReference type="EMBL" id="JBHMBS010000008">
    <property type="protein sequence ID" value="MFB9677537.1"/>
    <property type="molecule type" value="Genomic_DNA"/>
</dbReference>
<keyword evidence="2" id="KW-0255">Endonuclease</keyword>
<dbReference type="InterPro" id="IPR003615">
    <property type="entry name" value="HNH_nuc"/>
</dbReference>
<feature type="domain" description="HNH nuclease" evidence="1">
    <location>
        <begin position="103"/>
        <end position="165"/>
    </location>
</feature>
<dbReference type="Gene3D" id="1.10.30.50">
    <property type="match status" value="1"/>
</dbReference>
<organism evidence="2 3">
    <name type="scientific">Streptosporangium vulgare</name>
    <dbReference type="NCBI Taxonomy" id="46190"/>
    <lineage>
        <taxon>Bacteria</taxon>
        <taxon>Bacillati</taxon>
        <taxon>Actinomycetota</taxon>
        <taxon>Actinomycetes</taxon>
        <taxon>Streptosporangiales</taxon>
        <taxon>Streptosporangiaceae</taxon>
        <taxon>Streptosporangium</taxon>
    </lineage>
</organism>
<keyword evidence="3" id="KW-1185">Reference proteome</keyword>
<reference evidence="2 3" key="1">
    <citation type="submission" date="2024-09" db="EMBL/GenBank/DDBJ databases">
        <authorList>
            <person name="Sun Q."/>
            <person name="Mori K."/>
        </authorList>
    </citation>
    <scope>NUCLEOTIDE SEQUENCE [LARGE SCALE GENOMIC DNA]</scope>
    <source>
        <strain evidence="2 3">JCM 3028</strain>
    </source>
</reference>
<gene>
    <name evidence="2" type="ORF">ACFFRH_18820</name>
</gene>
<dbReference type="CDD" id="cd00085">
    <property type="entry name" value="HNHc"/>
    <property type="match status" value="1"/>
</dbReference>
<protein>
    <submittedName>
        <fullName evidence="2">HNH endonuclease</fullName>
    </submittedName>
</protein>
<comment type="caution">
    <text evidence="2">The sequence shown here is derived from an EMBL/GenBank/DDBJ whole genome shotgun (WGS) entry which is preliminary data.</text>
</comment>
<dbReference type="Proteomes" id="UP001589610">
    <property type="component" value="Unassembled WGS sequence"/>
</dbReference>
<sequence>MAEDVVWMDWRSKELGTRIRVALWLHGEIGEGKRFSKQQLRKAIPDVEQVDRRMRDLRPAGWVIKTYRDMASLSPDELFLEKIGTHIWEPGQRSIGLRAISGKVRREVMERDKHRCVRCGISAGEAYSDDLDSSARLTLGHVTPHRHGSAAQLEDLVTECARCNETAKHLTGVQFSAEQVWDRIQELPKKEKAKLLSWMAADRRPMSDTEQAWANYRQLPAVHREALSKRLGLVLSAGEG</sequence>